<accession>A0ABQ9I661</accession>
<reference evidence="2 3" key="1">
    <citation type="submission" date="2023-02" db="EMBL/GenBank/DDBJ databases">
        <title>LHISI_Scaffold_Assembly.</title>
        <authorList>
            <person name="Stuart O.P."/>
            <person name="Cleave R."/>
            <person name="Magrath M.J.L."/>
            <person name="Mikheyev A.S."/>
        </authorList>
    </citation>
    <scope>NUCLEOTIDE SEQUENCE [LARGE SCALE GENOMIC DNA]</scope>
    <source>
        <strain evidence="2">Daus_M_001</strain>
        <tissue evidence="2">Leg muscle</tissue>
    </source>
</reference>
<evidence type="ECO:0000313" key="2">
    <source>
        <dbReference type="EMBL" id="KAJ8891846.1"/>
    </source>
</evidence>
<protein>
    <recommendedName>
        <fullName evidence="1">Reverse transcriptase Ty1/copia-type domain-containing protein</fullName>
    </recommendedName>
</protein>
<dbReference type="Pfam" id="PF07727">
    <property type="entry name" value="RVT_2"/>
    <property type="match status" value="1"/>
</dbReference>
<name>A0ABQ9I661_9NEOP</name>
<proteinExistence type="predicted"/>
<evidence type="ECO:0000313" key="3">
    <source>
        <dbReference type="Proteomes" id="UP001159363"/>
    </source>
</evidence>
<dbReference type="Proteomes" id="UP001159363">
    <property type="component" value="Chromosome 2"/>
</dbReference>
<dbReference type="CDD" id="cd09272">
    <property type="entry name" value="RNase_HI_RT_Ty1"/>
    <property type="match status" value="1"/>
</dbReference>
<dbReference type="EMBL" id="JARBHB010000002">
    <property type="protein sequence ID" value="KAJ8891846.1"/>
    <property type="molecule type" value="Genomic_DNA"/>
</dbReference>
<comment type="caution">
    <text evidence="2">The sequence shown here is derived from an EMBL/GenBank/DDBJ whole genome shotgun (WGS) entry which is preliminary data.</text>
</comment>
<evidence type="ECO:0000259" key="1">
    <source>
        <dbReference type="Pfam" id="PF07727"/>
    </source>
</evidence>
<gene>
    <name evidence="2" type="ORF">PR048_004400</name>
</gene>
<keyword evidence="3" id="KW-1185">Reference proteome</keyword>
<dbReference type="InterPro" id="IPR013103">
    <property type="entry name" value="RVT_2"/>
</dbReference>
<sequence>MKSQNKCVLSYHVKPIEPEWVFHTKPDGTKTTRLVAKGFQADRSEQVYAHVAKLTTIRLALSHSLQMDVRTAFLNATRDTDVYIFQSKGCFIGTELTIAEDRIELSQHKLIDKMLKRFNLQECKRSPSPMEDRPDTGTSDKKLVYQKCLDECSRPITFTVADWGSDKTDRKSVSEMASSHCGNLVLWSSKRELIVVLISAEAEYTSCCVAASDLLYLKGLLSEFVGETGGLKCCLTVDSH</sequence>
<organism evidence="2 3">
    <name type="scientific">Dryococelus australis</name>
    <dbReference type="NCBI Taxonomy" id="614101"/>
    <lineage>
        <taxon>Eukaryota</taxon>
        <taxon>Metazoa</taxon>
        <taxon>Ecdysozoa</taxon>
        <taxon>Arthropoda</taxon>
        <taxon>Hexapoda</taxon>
        <taxon>Insecta</taxon>
        <taxon>Pterygota</taxon>
        <taxon>Neoptera</taxon>
        <taxon>Polyneoptera</taxon>
        <taxon>Phasmatodea</taxon>
        <taxon>Verophasmatodea</taxon>
        <taxon>Anareolatae</taxon>
        <taxon>Phasmatidae</taxon>
        <taxon>Eurycanthinae</taxon>
        <taxon>Dryococelus</taxon>
    </lineage>
</organism>
<feature type="domain" description="Reverse transcriptase Ty1/copia-type" evidence="1">
    <location>
        <begin position="12"/>
        <end position="92"/>
    </location>
</feature>